<name>A0A3G3IHV7_9ARCH</name>
<organism evidence="1 2">
    <name type="scientific">Methanomethylophilus alvi</name>
    <dbReference type="NCBI Taxonomy" id="1291540"/>
    <lineage>
        <taxon>Archaea</taxon>
        <taxon>Methanobacteriati</taxon>
        <taxon>Thermoplasmatota</taxon>
        <taxon>Thermoplasmata</taxon>
        <taxon>Methanomassiliicoccales</taxon>
        <taxon>Methanomethylophilaceae</taxon>
        <taxon>Methanomethylophilus</taxon>
    </lineage>
</organism>
<evidence type="ECO:0008006" key="3">
    <source>
        <dbReference type="Google" id="ProtNLM"/>
    </source>
</evidence>
<gene>
    <name evidence="1" type="ORF">BKD89_06510</name>
</gene>
<proteinExistence type="predicted"/>
<dbReference type="REBASE" id="276531">
    <property type="entry name" value="MalMx05McrBCP"/>
</dbReference>
<protein>
    <recommendedName>
        <fullName evidence="3">Restriction endonuclease</fullName>
    </recommendedName>
</protein>
<dbReference type="EMBL" id="CP017686">
    <property type="protein sequence ID" value="AYQ55447.1"/>
    <property type="molecule type" value="Genomic_DNA"/>
</dbReference>
<dbReference type="Pfam" id="PF10117">
    <property type="entry name" value="McrBC"/>
    <property type="match status" value="1"/>
</dbReference>
<accession>A0A3G3IHV7</accession>
<evidence type="ECO:0000313" key="1">
    <source>
        <dbReference type="EMBL" id="AYQ55447.1"/>
    </source>
</evidence>
<dbReference type="PANTHER" id="PTHR38733">
    <property type="entry name" value="PROTEIN MCRC"/>
    <property type="match status" value="1"/>
</dbReference>
<dbReference type="InterPro" id="IPR019292">
    <property type="entry name" value="McrC"/>
</dbReference>
<dbReference type="Proteomes" id="UP000273278">
    <property type="component" value="Chromosome"/>
</dbReference>
<evidence type="ECO:0000313" key="2">
    <source>
        <dbReference type="Proteomes" id="UP000273278"/>
    </source>
</evidence>
<reference evidence="1 2" key="1">
    <citation type="submission" date="2016-10" db="EMBL/GenBank/DDBJ databases">
        <title>Complete genome of the TMA-utilizing, human hosted archaeon Methanomethylophilus alvus Gen. nov, sp. nov., strain Mx-05, derived from a pure culture.</title>
        <authorList>
            <person name="Brugere J.-F."/>
            <person name="Ben Hania W."/>
            <person name="Chaudhary P.P."/>
            <person name="Gaci N."/>
            <person name="Borrel G."/>
            <person name="Cao Van Tuat L."/>
            <person name="Fardeau M.-L."/>
            <person name="Harris H.M.B."/>
            <person name="O'Toole P.W."/>
            <person name="Ollivier B."/>
        </authorList>
    </citation>
    <scope>NUCLEOTIDE SEQUENCE [LARGE SCALE GENOMIC DNA]</scope>
    <source>
        <strain evidence="1 2">Mx-05</strain>
    </source>
</reference>
<dbReference type="PANTHER" id="PTHR38733:SF1">
    <property type="entry name" value="TYPE IV METHYL-DIRECTED RESTRICTION ENZYME ECOKMCRBC"/>
    <property type="match status" value="1"/>
</dbReference>
<dbReference type="AlphaFoldDB" id="A0A3G3IHV7"/>
<sequence>MPTVRGKICMSESVRRMSSTRHNVVCDYDEFSVDIYPNRVLKATLNLLLHSVIPNERMMEIRRALAVLCDVGTVDVRHVDWDFRSDRSGDDYPMMMSLCELTVKGLLQSESKGDMKVRTVFDEQRMCRLYEKFILEFYRREHPEVVAEASMVKWALDEGLPDDLPVMQTDITLRCSNRVLIIDAKYYENNMQYRFDRPKIHSHNLYQIFTYVTNESAYGGDVSGMILYARTDCEKQPDSSFVINGNRITVRTLDLYCDFDEIRRQLDGIVCDFIKSGSP</sequence>